<evidence type="ECO:0000256" key="21">
    <source>
        <dbReference type="ARBA" id="ARBA00048679"/>
    </source>
</evidence>
<dbReference type="InterPro" id="IPR013210">
    <property type="entry name" value="LRR_N_plant-typ"/>
</dbReference>
<dbReference type="InterPro" id="IPR008271">
    <property type="entry name" value="Ser/Thr_kinase_AS"/>
</dbReference>
<keyword evidence="19" id="KW-0325">Glycoprotein</keyword>
<keyword evidence="14" id="KW-0418">Kinase</keyword>
<evidence type="ECO:0000256" key="8">
    <source>
        <dbReference type="ARBA" id="ARBA00022614"/>
    </source>
</evidence>
<evidence type="ECO:0000256" key="5">
    <source>
        <dbReference type="ARBA" id="ARBA00022475"/>
    </source>
</evidence>
<dbReference type="FunFam" id="1.10.510.10:FF:000358">
    <property type="entry name" value="Putative leucine-rich repeat receptor-like serine/threonine-protein kinase"/>
    <property type="match status" value="1"/>
</dbReference>
<dbReference type="PANTHER" id="PTHR48052:SF38">
    <property type="entry name" value="PROTEIN KINASE DOMAIN-CONTAINING PROTEIN"/>
    <property type="match status" value="1"/>
</dbReference>
<evidence type="ECO:0000256" key="2">
    <source>
        <dbReference type="ARBA" id="ARBA00008684"/>
    </source>
</evidence>
<keyword evidence="17" id="KW-0472">Membrane</keyword>
<dbReference type="Proteomes" id="UP000479710">
    <property type="component" value="Unassembled WGS sequence"/>
</dbReference>
<keyword evidence="12" id="KW-0677">Repeat</keyword>
<evidence type="ECO:0000256" key="7">
    <source>
        <dbReference type="ARBA" id="ARBA00022553"/>
    </source>
</evidence>
<dbReference type="InterPro" id="IPR000719">
    <property type="entry name" value="Prot_kinase_dom"/>
</dbReference>
<evidence type="ECO:0000256" key="15">
    <source>
        <dbReference type="ARBA" id="ARBA00022840"/>
    </source>
</evidence>
<feature type="domain" description="Protein kinase" evidence="22">
    <location>
        <begin position="353"/>
        <end position="620"/>
    </location>
</feature>
<evidence type="ECO:0000259" key="22">
    <source>
        <dbReference type="PROSITE" id="PS50011"/>
    </source>
</evidence>
<organism evidence="23 24">
    <name type="scientific">Oryza meyeriana var. granulata</name>
    <dbReference type="NCBI Taxonomy" id="110450"/>
    <lineage>
        <taxon>Eukaryota</taxon>
        <taxon>Viridiplantae</taxon>
        <taxon>Streptophyta</taxon>
        <taxon>Embryophyta</taxon>
        <taxon>Tracheophyta</taxon>
        <taxon>Spermatophyta</taxon>
        <taxon>Magnoliopsida</taxon>
        <taxon>Liliopsida</taxon>
        <taxon>Poales</taxon>
        <taxon>Poaceae</taxon>
        <taxon>BOP clade</taxon>
        <taxon>Oryzoideae</taxon>
        <taxon>Oryzeae</taxon>
        <taxon>Oryzinae</taxon>
        <taxon>Oryza</taxon>
        <taxon>Oryza meyeriana</taxon>
    </lineage>
</organism>
<dbReference type="InterPro" id="IPR001245">
    <property type="entry name" value="Ser-Thr/Tyr_kinase_cat_dom"/>
</dbReference>
<sequence>MLFTRPYVTVTPMELASKCLLLAVVWPLAWLAATAAAADDDSLVLTAFMAHMSTGSGSPPLALEPTWGNRSAPVCRWRGVTCGARGRRRGRVVALELPGLGLRGTVPPELGNLTYLRRLHLAGNRLYGVLPPELGSLTDLSHLNLSDNYFQGQIPASLANCTSLEILSLYRNRLHGDIPPELCSLRGLKVLSLGMNTLTGSIPPAIGNLVNLMTLNLQFSNLTGGIPKEIGALANLVGLGLGYNLLAGPIPASLGNLSALQYLSIPAAKLTGSIPSLQNLSSLLVLELGENNLEGTVPAWFGNLSSLVFVSLQQNRLTGHIPESLGRLQMLTDLDLSQNNLLSGSIPDSLGNLGALRSLRAGSFGSVYKGRMTSNDQQVVVAVKVLNLMQRGAAQSFMAECETLRCVRHRNLVKILTACSSIDFQGNEFKALVYEYLPNGNLDQWLHPNIMEHSEHKALDLIARLRIAIDVASSLEYLHQYKPSPIVHCDLKPSNVLLDSDMVAHVGDFGLARFLHQESEKSSGWASMRGTIGYAAPEYGIGNEVSIQGDVYSYGILLIEMFTGKRPTDSEFGEAVGLRKYVQMALPDKAANVMDKQLAPESEESEAIKSNSYNGKDLRIDCVTSILCVGISCSEEAPTDRMRIGNALKELQAIRDKFEKHLSSEGTSSQ</sequence>
<gene>
    <name evidence="23" type="ORF">E2562_019807</name>
</gene>
<dbReference type="AlphaFoldDB" id="A0A6G1DMU5"/>
<evidence type="ECO:0000256" key="11">
    <source>
        <dbReference type="ARBA" id="ARBA00022729"/>
    </source>
</evidence>
<evidence type="ECO:0000256" key="1">
    <source>
        <dbReference type="ARBA" id="ARBA00004251"/>
    </source>
</evidence>
<dbReference type="Pfam" id="PF07714">
    <property type="entry name" value="PK_Tyr_Ser-Thr"/>
    <property type="match status" value="1"/>
</dbReference>
<evidence type="ECO:0000256" key="20">
    <source>
        <dbReference type="ARBA" id="ARBA00047899"/>
    </source>
</evidence>
<evidence type="ECO:0000256" key="6">
    <source>
        <dbReference type="ARBA" id="ARBA00022527"/>
    </source>
</evidence>
<keyword evidence="10" id="KW-0812">Transmembrane</keyword>
<evidence type="ECO:0000256" key="4">
    <source>
        <dbReference type="ARBA" id="ARBA00012513"/>
    </source>
</evidence>
<dbReference type="PROSITE" id="PS50011">
    <property type="entry name" value="PROTEIN_KINASE_DOM"/>
    <property type="match status" value="1"/>
</dbReference>
<reference evidence="23 24" key="1">
    <citation type="submission" date="2019-11" db="EMBL/GenBank/DDBJ databases">
        <title>Whole genome sequence of Oryza granulata.</title>
        <authorList>
            <person name="Li W."/>
        </authorList>
    </citation>
    <scope>NUCLEOTIDE SEQUENCE [LARGE SCALE GENOMIC DNA]</scope>
    <source>
        <strain evidence="24">cv. Menghai</strain>
        <tissue evidence="23">Leaf</tissue>
    </source>
</reference>
<dbReference type="FunFam" id="3.80.10.10:FF:000627">
    <property type="entry name" value="Probable leucine-rich repeat receptor-like protein kinase At2g33170"/>
    <property type="match status" value="1"/>
</dbReference>
<evidence type="ECO:0000256" key="10">
    <source>
        <dbReference type="ARBA" id="ARBA00022692"/>
    </source>
</evidence>
<keyword evidence="24" id="KW-1185">Reference proteome</keyword>
<keyword evidence="5" id="KW-1003">Cell membrane</keyword>
<evidence type="ECO:0000256" key="14">
    <source>
        <dbReference type="ARBA" id="ARBA00022777"/>
    </source>
</evidence>
<keyword evidence="7" id="KW-0597">Phosphoprotein</keyword>
<dbReference type="Gene3D" id="3.30.200.20">
    <property type="entry name" value="Phosphorylase Kinase, domain 1"/>
    <property type="match status" value="1"/>
</dbReference>
<evidence type="ECO:0000256" key="16">
    <source>
        <dbReference type="ARBA" id="ARBA00022989"/>
    </source>
</evidence>
<dbReference type="GO" id="GO:0005524">
    <property type="term" value="F:ATP binding"/>
    <property type="evidence" value="ECO:0007669"/>
    <property type="project" value="UniProtKB-KW"/>
</dbReference>
<dbReference type="SUPFAM" id="SSF52058">
    <property type="entry name" value="L domain-like"/>
    <property type="match status" value="1"/>
</dbReference>
<keyword evidence="13" id="KW-0547">Nucleotide-binding</keyword>
<keyword evidence="16" id="KW-1133">Transmembrane helix</keyword>
<evidence type="ECO:0000256" key="3">
    <source>
        <dbReference type="ARBA" id="ARBA00009592"/>
    </source>
</evidence>
<keyword evidence="8" id="KW-0433">Leucine-rich repeat</keyword>
<keyword evidence="9" id="KW-0808">Transferase</keyword>
<dbReference type="Gene3D" id="3.80.10.10">
    <property type="entry name" value="Ribonuclease Inhibitor"/>
    <property type="match status" value="3"/>
</dbReference>
<dbReference type="SMART" id="SM00369">
    <property type="entry name" value="LRR_TYP"/>
    <property type="match status" value="4"/>
</dbReference>
<dbReference type="SUPFAM" id="SSF56112">
    <property type="entry name" value="Protein kinase-like (PK-like)"/>
    <property type="match status" value="1"/>
</dbReference>
<dbReference type="InterPro" id="IPR001611">
    <property type="entry name" value="Leu-rich_rpt"/>
</dbReference>
<evidence type="ECO:0000256" key="17">
    <source>
        <dbReference type="ARBA" id="ARBA00023136"/>
    </source>
</evidence>
<dbReference type="EMBL" id="SPHZ02000006">
    <property type="protein sequence ID" value="KAF0913033.1"/>
    <property type="molecule type" value="Genomic_DNA"/>
</dbReference>
<dbReference type="EC" id="2.7.11.1" evidence="4"/>
<keyword evidence="11" id="KW-0732">Signal</keyword>
<dbReference type="GO" id="GO:0004674">
    <property type="term" value="F:protein serine/threonine kinase activity"/>
    <property type="evidence" value="ECO:0007669"/>
    <property type="project" value="UniProtKB-KW"/>
</dbReference>
<dbReference type="InterPro" id="IPR032675">
    <property type="entry name" value="LRR_dom_sf"/>
</dbReference>
<dbReference type="InterPro" id="IPR003591">
    <property type="entry name" value="Leu-rich_rpt_typical-subtyp"/>
</dbReference>
<dbReference type="FunFam" id="3.80.10.10:FF:000095">
    <property type="entry name" value="LRR receptor-like serine/threonine-protein kinase GSO1"/>
    <property type="match status" value="1"/>
</dbReference>
<comment type="similarity">
    <text evidence="3">Belongs to the RLP family.</text>
</comment>
<evidence type="ECO:0000256" key="12">
    <source>
        <dbReference type="ARBA" id="ARBA00022737"/>
    </source>
</evidence>
<name>A0A6G1DMU5_9ORYZ</name>
<proteinExistence type="inferred from homology"/>
<protein>
    <recommendedName>
        <fullName evidence="4">non-specific serine/threonine protein kinase</fullName>
        <ecNumber evidence="4">2.7.11.1</ecNumber>
    </recommendedName>
</protein>
<dbReference type="Pfam" id="PF13855">
    <property type="entry name" value="LRR_8"/>
    <property type="match status" value="1"/>
</dbReference>
<comment type="catalytic activity">
    <reaction evidence="20">
        <text>L-threonyl-[protein] + ATP = O-phospho-L-threonyl-[protein] + ADP + H(+)</text>
        <dbReference type="Rhea" id="RHEA:46608"/>
        <dbReference type="Rhea" id="RHEA-COMP:11060"/>
        <dbReference type="Rhea" id="RHEA-COMP:11605"/>
        <dbReference type="ChEBI" id="CHEBI:15378"/>
        <dbReference type="ChEBI" id="CHEBI:30013"/>
        <dbReference type="ChEBI" id="CHEBI:30616"/>
        <dbReference type="ChEBI" id="CHEBI:61977"/>
        <dbReference type="ChEBI" id="CHEBI:456216"/>
        <dbReference type="EC" id="2.7.11.1"/>
    </reaction>
</comment>
<keyword evidence="6" id="KW-0723">Serine/threonine-protein kinase</keyword>
<dbReference type="PANTHER" id="PTHR48052">
    <property type="entry name" value="UNNAMED PRODUCT"/>
    <property type="match status" value="1"/>
</dbReference>
<comment type="similarity">
    <text evidence="2">Belongs to the protein kinase superfamily. Ser/Thr protein kinase family.</text>
</comment>
<comment type="catalytic activity">
    <reaction evidence="21">
        <text>L-seryl-[protein] + ATP = O-phospho-L-seryl-[protein] + ADP + H(+)</text>
        <dbReference type="Rhea" id="RHEA:17989"/>
        <dbReference type="Rhea" id="RHEA-COMP:9863"/>
        <dbReference type="Rhea" id="RHEA-COMP:11604"/>
        <dbReference type="ChEBI" id="CHEBI:15378"/>
        <dbReference type="ChEBI" id="CHEBI:29999"/>
        <dbReference type="ChEBI" id="CHEBI:30616"/>
        <dbReference type="ChEBI" id="CHEBI:83421"/>
        <dbReference type="ChEBI" id="CHEBI:456216"/>
        <dbReference type="EC" id="2.7.11.1"/>
    </reaction>
</comment>
<dbReference type="GO" id="GO:0005886">
    <property type="term" value="C:plasma membrane"/>
    <property type="evidence" value="ECO:0007669"/>
    <property type="project" value="UniProtKB-SubCell"/>
</dbReference>
<comment type="subcellular location">
    <subcellularLocation>
        <location evidence="1">Cell membrane</location>
        <topology evidence="1">Single-pass type I membrane protein</topology>
    </subcellularLocation>
</comment>
<dbReference type="Pfam" id="PF08263">
    <property type="entry name" value="LRRNT_2"/>
    <property type="match status" value="1"/>
</dbReference>
<comment type="caution">
    <text evidence="23">The sequence shown here is derived from an EMBL/GenBank/DDBJ whole genome shotgun (WGS) entry which is preliminary data.</text>
</comment>
<evidence type="ECO:0000256" key="18">
    <source>
        <dbReference type="ARBA" id="ARBA00023170"/>
    </source>
</evidence>
<dbReference type="Pfam" id="PF00560">
    <property type="entry name" value="LRR_1"/>
    <property type="match status" value="5"/>
</dbReference>
<evidence type="ECO:0000256" key="19">
    <source>
        <dbReference type="ARBA" id="ARBA00023180"/>
    </source>
</evidence>
<evidence type="ECO:0000313" key="24">
    <source>
        <dbReference type="Proteomes" id="UP000479710"/>
    </source>
</evidence>
<accession>A0A6G1DMU5</accession>
<dbReference type="InterPro" id="IPR011009">
    <property type="entry name" value="Kinase-like_dom_sf"/>
</dbReference>
<evidence type="ECO:0000256" key="9">
    <source>
        <dbReference type="ARBA" id="ARBA00022679"/>
    </source>
</evidence>
<keyword evidence="18" id="KW-0675">Receptor</keyword>
<evidence type="ECO:0000256" key="13">
    <source>
        <dbReference type="ARBA" id="ARBA00022741"/>
    </source>
</evidence>
<dbReference type="SMART" id="SM00220">
    <property type="entry name" value="S_TKc"/>
    <property type="match status" value="1"/>
</dbReference>
<dbReference type="OrthoDB" id="676979at2759"/>
<evidence type="ECO:0000313" key="23">
    <source>
        <dbReference type="EMBL" id="KAF0913033.1"/>
    </source>
</evidence>
<keyword evidence="15" id="KW-0067">ATP-binding</keyword>
<dbReference type="PROSITE" id="PS00108">
    <property type="entry name" value="PROTEIN_KINASE_ST"/>
    <property type="match status" value="1"/>
</dbReference>
<dbReference type="Gene3D" id="1.10.510.10">
    <property type="entry name" value="Transferase(Phosphotransferase) domain 1"/>
    <property type="match status" value="1"/>
</dbReference>